<keyword evidence="1" id="KW-0812">Transmembrane</keyword>
<keyword evidence="1" id="KW-1133">Transmembrane helix</keyword>
<evidence type="ECO:0000256" key="1">
    <source>
        <dbReference type="SAM" id="Phobius"/>
    </source>
</evidence>
<protein>
    <recommendedName>
        <fullName evidence="4">Transmembrane protein UsgS</fullName>
    </recommendedName>
</protein>
<evidence type="ECO:0000313" key="3">
    <source>
        <dbReference type="Proteomes" id="UP001153461"/>
    </source>
</evidence>
<feature type="transmembrane region" description="Helical" evidence="1">
    <location>
        <begin position="226"/>
        <end position="245"/>
    </location>
</feature>
<dbReference type="PANTHER" id="PTHR38421">
    <property type="entry name" value="TRANSMEMBRANE PROTEIN USGS"/>
    <property type="match status" value="1"/>
</dbReference>
<name>A0A9W4I5J7_PENNA</name>
<feature type="transmembrane region" description="Helical" evidence="1">
    <location>
        <begin position="265"/>
        <end position="286"/>
    </location>
</feature>
<accession>A0A9W4I5J7</accession>
<proteinExistence type="predicted"/>
<dbReference type="Proteomes" id="UP001153461">
    <property type="component" value="Unassembled WGS sequence"/>
</dbReference>
<dbReference type="OrthoDB" id="10041630at2759"/>
<dbReference type="PANTHER" id="PTHR38421:SF1">
    <property type="entry name" value="TRANSMEMBRANE PROTEIN"/>
    <property type="match status" value="1"/>
</dbReference>
<gene>
    <name evidence="2" type="ORF">PNAL_LOCUS8156</name>
</gene>
<dbReference type="EMBL" id="CAJVNV010000532">
    <property type="protein sequence ID" value="CAG8226340.1"/>
    <property type="molecule type" value="Genomic_DNA"/>
</dbReference>
<organism evidence="2 3">
    <name type="scientific">Penicillium nalgiovense</name>
    <dbReference type="NCBI Taxonomy" id="60175"/>
    <lineage>
        <taxon>Eukaryota</taxon>
        <taxon>Fungi</taxon>
        <taxon>Dikarya</taxon>
        <taxon>Ascomycota</taxon>
        <taxon>Pezizomycotina</taxon>
        <taxon>Eurotiomycetes</taxon>
        <taxon>Eurotiomycetidae</taxon>
        <taxon>Eurotiales</taxon>
        <taxon>Aspergillaceae</taxon>
        <taxon>Penicillium</taxon>
    </lineage>
</organism>
<comment type="caution">
    <text evidence="2">The sequence shown here is derived from an EMBL/GenBank/DDBJ whole genome shotgun (WGS) entry which is preliminary data.</text>
</comment>
<dbReference type="AlphaFoldDB" id="A0A9W4I5J7"/>
<feature type="transmembrane region" description="Helical" evidence="1">
    <location>
        <begin position="320"/>
        <end position="345"/>
    </location>
</feature>
<keyword evidence="1" id="KW-0472">Membrane</keyword>
<feature type="transmembrane region" description="Helical" evidence="1">
    <location>
        <begin position="71"/>
        <end position="100"/>
    </location>
</feature>
<evidence type="ECO:0000313" key="2">
    <source>
        <dbReference type="EMBL" id="CAG8226340.1"/>
    </source>
</evidence>
<evidence type="ECO:0008006" key="4">
    <source>
        <dbReference type="Google" id="ProtNLM"/>
    </source>
</evidence>
<reference evidence="2" key="1">
    <citation type="submission" date="2021-07" db="EMBL/GenBank/DDBJ databases">
        <authorList>
            <person name="Branca A.L. A."/>
        </authorList>
    </citation>
    <scope>NUCLEOTIDE SEQUENCE</scope>
</reference>
<sequence length="413" mass="47619">MSNFEPNAVIRGFQLTVVGSMSPYMFCCFPRPFRWIGLKTQAYSWLHTQFYESVRALANPELFKYDHFRQAALAIAIGTVIQLIIQIPILSVKFSIYLLSWVVNLEQAVWDNKLLNGLEFMSKSVLQVPFLLMTLMRYVTPTLDEMYILLATNSLTVFADRLTRFMQSIQWVDTTYIQKHKSEDPRQLRSLYYPNLVQYSTKGGSSVSRSIPEALKSFFNRYARKIGMMLGLYLLSMVIIIGRFVMPAASFYTFRSHVGSTPAAVIFGVGLFLPKNYIVTFLHTYFASRSLMRELLEPYFWRIKFTPEQKRRWFRDREGVLFGFAFAFTVLLRIPYIGVLMYGVAEASTAYLVTKITDPPPPPAESTNFAESQVTWRNKHDFLRLSLDNLDKLNVDTDEQDDKGSSSPGKKFS</sequence>